<feature type="compositionally biased region" description="Polar residues" evidence="1">
    <location>
        <begin position="181"/>
        <end position="191"/>
    </location>
</feature>
<feature type="compositionally biased region" description="Low complexity" evidence="1">
    <location>
        <begin position="123"/>
        <end position="137"/>
    </location>
</feature>
<keyword evidence="3" id="KW-1185">Reference proteome</keyword>
<accession>A0AAX4IHR4</accession>
<sequence>MPSQSPWGSESELQISGAHDQGLADLSQSQQAEWPAIALRHMQRFHPEPTERHAGAARKAKAQPVGADFMHLIEGDYWPETYGPTHELGDPVAATLMAGIQAPPVAAHRGSHSNHRARPERYGSGFDSESSSSSDVSKQPALDYTRHTPLSLQRDHSHDAGPQRRKTKAKAERDEFAPQRPASSKVLSTATPPVCASSHGRRRHSTARYEDTDDDCLESRLERVLHIVEDNGFDSIDSMTSTYYTSELSEDCFLRPMQATSRTRRLRSLLSDLQASHKSWTERERSAYAEEMVRSAEGICSDELGALYGSRAPLTSPLRRRASSTLREPSLQDQQSAGLHTKRREIARRIREVLSSLDISEFLQKDQAALQTSVPETWSMMIELARRAGLQPHERVMVACINVYLLTDYHSS</sequence>
<feature type="compositionally biased region" description="Polar residues" evidence="1">
    <location>
        <begin position="1"/>
        <end position="14"/>
    </location>
</feature>
<feature type="compositionally biased region" description="Polar residues" evidence="1">
    <location>
        <begin position="323"/>
        <end position="338"/>
    </location>
</feature>
<evidence type="ECO:0000313" key="2">
    <source>
        <dbReference type="EMBL" id="WQF82590.1"/>
    </source>
</evidence>
<gene>
    <name evidence="2" type="ORF">CDEST_07604</name>
</gene>
<feature type="compositionally biased region" description="Basic residues" evidence="1">
    <location>
        <begin position="109"/>
        <end position="118"/>
    </location>
</feature>
<proteinExistence type="predicted"/>
<dbReference type="RefSeq" id="XP_062779814.1">
    <property type="nucleotide sequence ID" value="XM_062923763.1"/>
</dbReference>
<dbReference type="EMBL" id="CP137309">
    <property type="protein sequence ID" value="WQF82590.1"/>
    <property type="molecule type" value="Genomic_DNA"/>
</dbReference>
<dbReference type="AlphaFoldDB" id="A0AAX4IHR4"/>
<reference evidence="3" key="1">
    <citation type="journal article" date="2023" name="bioRxiv">
        <title>Complete genome of the Medicago anthracnose fungus, Colletotrichum destructivum, reveals a mini-chromosome-like region within a core chromosome.</title>
        <authorList>
            <person name="Lapalu N."/>
            <person name="Simon A."/>
            <person name="Lu A."/>
            <person name="Plaumann P.-L."/>
            <person name="Amselem J."/>
            <person name="Pigne S."/>
            <person name="Auger A."/>
            <person name="Koch C."/>
            <person name="Dallery J.-F."/>
            <person name="O'Connell R.J."/>
        </authorList>
    </citation>
    <scope>NUCLEOTIDE SEQUENCE [LARGE SCALE GENOMIC DNA]</scope>
    <source>
        <strain evidence="3">CBS 520.97</strain>
    </source>
</reference>
<protein>
    <submittedName>
        <fullName evidence="2">Uncharacterized protein</fullName>
    </submittedName>
</protein>
<dbReference type="KEGG" id="cdet:87944107"/>
<evidence type="ECO:0000313" key="3">
    <source>
        <dbReference type="Proteomes" id="UP001322277"/>
    </source>
</evidence>
<feature type="region of interest" description="Disordered" evidence="1">
    <location>
        <begin position="1"/>
        <end position="63"/>
    </location>
</feature>
<evidence type="ECO:0000256" key="1">
    <source>
        <dbReference type="SAM" id="MobiDB-lite"/>
    </source>
</evidence>
<dbReference type="GeneID" id="87944107"/>
<feature type="region of interest" description="Disordered" evidence="1">
    <location>
        <begin position="318"/>
        <end position="342"/>
    </location>
</feature>
<organism evidence="2 3">
    <name type="scientific">Colletotrichum destructivum</name>
    <dbReference type="NCBI Taxonomy" id="34406"/>
    <lineage>
        <taxon>Eukaryota</taxon>
        <taxon>Fungi</taxon>
        <taxon>Dikarya</taxon>
        <taxon>Ascomycota</taxon>
        <taxon>Pezizomycotina</taxon>
        <taxon>Sordariomycetes</taxon>
        <taxon>Hypocreomycetidae</taxon>
        <taxon>Glomerellales</taxon>
        <taxon>Glomerellaceae</taxon>
        <taxon>Colletotrichum</taxon>
        <taxon>Colletotrichum destructivum species complex</taxon>
    </lineage>
</organism>
<name>A0AAX4IHR4_9PEZI</name>
<feature type="region of interest" description="Disordered" evidence="1">
    <location>
        <begin position="105"/>
        <end position="212"/>
    </location>
</feature>
<feature type="compositionally biased region" description="Basic and acidic residues" evidence="1">
    <location>
        <begin position="45"/>
        <end position="54"/>
    </location>
</feature>
<feature type="compositionally biased region" description="Basic and acidic residues" evidence="1">
    <location>
        <begin position="153"/>
        <end position="162"/>
    </location>
</feature>
<dbReference type="Proteomes" id="UP001322277">
    <property type="component" value="Chromosome 5"/>
</dbReference>